<evidence type="ECO:0000259" key="8">
    <source>
        <dbReference type="PROSITE" id="PS51160"/>
    </source>
</evidence>
<dbReference type="InterPro" id="IPR036046">
    <property type="entry name" value="Acylphosphatase-like_dom_sf"/>
</dbReference>
<evidence type="ECO:0000313" key="9">
    <source>
        <dbReference type="EMBL" id="CAG8563891.1"/>
    </source>
</evidence>
<keyword evidence="10" id="KW-1185">Reference proteome</keyword>
<evidence type="ECO:0000256" key="4">
    <source>
        <dbReference type="ARBA" id="ARBA00047645"/>
    </source>
</evidence>
<dbReference type="OrthoDB" id="7961613at2759"/>
<dbReference type="GO" id="GO:0003998">
    <property type="term" value="F:acylphosphatase activity"/>
    <property type="evidence" value="ECO:0007669"/>
    <property type="project" value="UniProtKB-EC"/>
</dbReference>
<dbReference type="EMBL" id="CAJVPL010001301">
    <property type="protein sequence ID" value="CAG8563891.1"/>
    <property type="molecule type" value="Genomic_DNA"/>
</dbReference>
<evidence type="ECO:0000256" key="6">
    <source>
        <dbReference type="RuleBase" id="RU000553"/>
    </source>
</evidence>
<feature type="active site" evidence="5">
    <location>
        <position position="21"/>
    </location>
</feature>
<dbReference type="SUPFAM" id="SSF54975">
    <property type="entry name" value="Acylphosphatase/BLUF domain-like"/>
    <property type="match status" value="1"/>
</dbReference>
<dbReference type="PROSITE" id="PS51160">
    <property type="entry name" value="ACYLPHOSPHATASE_3"/>
    <property type="match status" value="1"/>
</dbReference>
<keyword evidence="3 5" id="KW-0378">Hydrolase</keyword>
<evidence type="ECO:0000256" key="3">
    <source>
        <dbReference type="ARBA" id="ARBA00022801"/>
    </source>
</evidence>
<comment type="similarity">
    <text evidence="1 7">Belongs to the acylphosphatase family.</text>
</comment>
<feature type="active site" evidence="5">
    <location>
        <position position="39"/>
    </location>
</feature>
<dbReference type="EC" id="3.6.1.7" evidence="2 5"/>
<accession>A0A9N9FXZ3</accession>
<dbReference type="FunFam" id="3.30.70.100:FF:000011">
    <property type="entry name" value="Acylphosphatase"/>
    <property type="match status" value="1"/>
</dbReference>
<dbReference type="Gene3D" id="3.30.70.100">
    <property type="match status" value="1"/>
</dbReference>
<dbReference type="Proteomes" id="UP000789831">
    <property type="component" value="Unassembled WGS sequence"/>
</dbReference>
<dbReference type="PANTHER" id="PTHR10029">
    <property type="entry name" value="ACYLPHOSPHATASE"/>
    <property type="match status" value="1"/>
</dbReference>
<comment type="catalytic activity">
    <reaction evidence="4 5 6">
        <text>an acyl phosphate + H2O = a carboxylate + phosphate + H(+)</text>
        <dbReference type="Rhea" id="RHEA:14965"/>
        <dbReference type="ChEBI" id="CHEBI:15377"/>
        <dbReference type="ChEBI" id="CHEBI:15378"/>
        <dbReference type="ChEBI" id="CHEBI:29067"/>
        <dbReference type="ChEBI" id="CHEBI:43474"/>
        <dbReference type="ChEBI" id="CHEBI:59918"/>
        <dbReference type="EC" id="3.6.1.7"/>
    </reaction>
</comment>
<evidence type="ECO:0000256" key="5">
    <source>
        <dbReference type="PROSITE-ProRule" id="PRU00520"/>
    </source>
</evidence>
<reference evidence="9" key="1">
    <citation type="submission" date="2021-06" db="EMBL/GenBank/DDBJ databases">
        <authorList>
            <person name="Kallberg Y."/>
            <person name="Tangrot J."/>
            <person name="Rosling A."/>
        </authorList>
    </citation>
    <scope>NUCLEOTIDE SEQUENCE</scope>
    <source>
        <strain evidence="9">MT106</strain>
    </source>
</reference>
<sequence length="100" mass="11501">MAKLKSLTYEVFGTVQGVFFRKYTVNKAVELNLVGWVKNTEKGTVQGIAQGEDTEIEVFKKWLQYEGSPFSKILKVEFEEADIKAAEFKEYSTDWKPKNP</sequence>
<dbReference type="InterPro" id="IPR017968">
    <property type="entry name" value="Acylphosphatase_CS"/>
</dbReference>
<evidence type="ECO:0000256" key="2">
    <source>
        <dbReference type="ARBA" id="ARBA00012150"/>
    </source>
</evidence>
<dbReference type="PROSITE" id="PS00150">
    <property type="entry name" value="ACYLPHOSPHATASE_1"/>
    <property type="match status" value="1"/>
</dbReference>
<organism evidence="9 10">
    <name type="scientific">Ambispora gerdemannii</name>
    <dbReference type="NCBI Taxonomy" id="144530"/>
    <lineage>
        <taxon>Eukaryota</taxon>
        <taxon>Fungi</taxon>
        <taxon>Fungi incertae sedis</taxon>
        <taxon>Mucoromycota</taxon>
        <taxon>Glomeromycotina</taxon>
        <taxon>Glomeromycetes</taxon>
        <taxon>Archaeosporales</taxon>
        <taxon>Ambisporaceae</taxon>
        <taxon>Ambispora</taxon>
    </lineage>
</organism>
<evidence type="ECO:0000313" key="10">
    <source>
        <dbReference type="Proteomes" id="UP000789831"/>
    </source>
</evidence>
<dbReference type="InterPro" id="IPR020456">
    <property type="entry name" value="Acylphosphatase"/>
</dbReference>
<dbReference type="InterPro" id="IPR001792">
    <property type="entry name" value="Acylphosphatase-like_dom"/>
</dbReference>
<feature type="domain" description="Acylphosphatase-like" evidence="8">
    <location>
        <begin position="6"/>
        <end position="97"/>
    </location>
</feature>
<comment type="caution">
    <text evidence="9">The sequence shown here is derived from an EMBL/GenBank/DDBJ whole genome shotgun (WGS) entry which is preliminary data.</text>
</comment>
<dbReference type="PROSITE" id="PS00151">
    <property type="entry name" value="ACYLPHOSPHATASE_2"/>
    <property type="match status" value="1"/>
</dbReference>
<evidence type="ECO:0000256" key="1">
    <source>
        <dbReference type="ARBA" id="ARBA00005614"/>
    </source>
</evidence>
<dbReference type="PANTHER" id="PTHR10029:SF3">
    <property type="entry name" value="ACYLPHOSPHATASE-RELATED"/>
    <property type="match status" value="1"/>
</dbReference>
<evidence type="ECO:0000256" key="7">
    <source>
        <dbReference type="RuleBase" id="RU004168"/>
    </source>
</evidence>
<name>A0A9N9FXZ3_9GLOM</name>
<dbReference type="Pfam" id="PF00708">
    <property type="entry name" value="Acylphosphatase"/>
    <property type="match status" value="1"/>
</dbReference>
<protein>
    <recommendedName>
        <fullName evidence="2 5">Acylphosphatase</fullName>
        <ecNumber evidence="2 5">3.6.1.7</ecNumber>
    </recommendedName>
</protein>
<dbReference type="PRINTS" id="PR00112">
    <property type="entry name" value="ACYLPHPHTASE"/>
</dbReference>
<proteinExistence type="inferred from homology"/>
<dbReference type="AlphaFoldDB" id="A0A9N9FXZ3"/>
<gene>
    <name evidence="9" type="ORF">AGERDE_LOCUS7288</name>
</gene>